<keyword evidence="3" id="KW-1185">Reference proteome</keyword>
<evidence type="ECO:0000313" key="3">
    <source>
        <dbReference type="Proteomes" id="UP000630353"/>
    </source>
</evidence>
<comment type="caution">
    <text evidence="2">The sequence shown here is derived from an EMBL/GenBank/DDBJ whole genome shotgun (WGS) entry which is preliminary data.</text>
</comment>
<accession>A0A918XTC4</accession>
<gene>
    <name evidence="2" type="ORF">GCM10017083_32200</name>
</gene>
<dbReference type="AlphaFoldDB" id="A0A918XTC4"/>
<proteinExistence type="predicted"/>
<sequence>MIAANLRHATAESSRLTSVPPLQSDVEQELTAPPEALLDRPLHPKIRTLIEYWLSIRPAEAAVPGRVHFEPLDVPTLLPNLWLADVERAPALRFRYRLVGTHIARAFDGDPTGAYLDTLTPGSRDDRVEASLGTVATNGQASWRAGRPRLWRLHDYVRIERIYLPLAGDGRTVDMILAATLFLDRYGDEL</sequence>
<protein>
    <recommendedName>
        <fullName evidence="4">PAS domain-containing protein</fullName>
    </recommendedName>
</protein>
<organism evidence="2 3">
    <name type="scientific">Thalassobaculum fulvum</name>
    <dbReference type="NCBI Taxonomy" id="1633335"/>
    <lineage>
        <taxon>Bacteria</taxon>
        <taxon>Pseudomonadati</taxon>
        <taxon>Pseudomonadota</taxon>
        <taxon>Alphaproteobacteria</taxon>
        <taxon>Rhodospirillales</taxon>
        <taxon>Thalassobaculaceae</taxon>
        <taxon>Thalassobaculum</taxon>
    </lineage>
</organism>
<reference evidence="2" key="2">
    <citation type="submission" date="2020-09" db="EMBL/GenBank/DDBJ databases">
        <authorList>
            <person name="Sun Q."/>
            <person name="Kim S."/>
        </authorList>
    </citation>
    <scope>NUCLEOTIDE SEQUENCE</scope>
    <source>
        <strain evidence="2">KCTC 42651</strain>
    </source>
</reference>
<name>A0A918XTC4_9PROT</name>
<feature type="region of interest" description="Disordered" evidence="1">
    <location>
        <begin position="1"/>
        <end position="30"/>
    </location>
</feature>
<reference evidence="2" key="1">
    <citation type="journal article" date="2014" name="Int. J. Syst. Evol. Microbiol.">
        <title>Complete genome sequence of Corynebacterium casei LMG S-19264T (=DSM 44701T), isolated from a smear-ripened cheese.</title>
        <authorList>
            <consortium name="US DOE Joint Genome Institute (JGI-PGF)"/>
            <person name="Walter F."/>
            <person name="Albersmeier A."/>
            <person name="Kalinowski J."/>
            <person name="Ruckert C."/>
        </authorList>
    </citation>
    <scope>NUCLEOTIDE SEQUENCE</scope>
    <source>
        <strain evidence="2">KCTC 42651</strain>
    </source>
</reference>
<evidence type="ECO:0008006" key="4">
    <source>
        <dbReference type="Google" id="ProtNLM"/>
    </source>
</evidence>
<feature type="compositionally biased region" description="Polar residues" evidence="1">
    <location>
        <begin position="11"/>
        <end position="21"/>
    </location>
</feature>
<dbReference type="Proteomes" id="UP000630353">
    <property type="component" value="Unassembled WGS sequence"/>
</dbReference>
<dbReference type="InterPro" id="IPR009922">
    <property type="entry name" value="DUF1457"/>
</dbReference>
<dbReference type="EMBL" id="BMZS01000007">
    <property type="protein sequence ID" value="GHD54548.1"/>
    <property type="molecule type" value="Genomic_DNA"/>
</dbReference>
<evidence type="ECO:0000256" key="1">
    <source>
        <dbReference type="SAM" id="MobiDB-lite"/>
    </source>
</evidence>
<dbReference type="Pfam" id="PF07310">
    <property type="entry name" value="PAS_5"/>
    <property type="match status" value="1"/>
</dbReference>
<evidence type="ECO:0000313" key="2">
    <source>
        <dbReference type="EMBL" id="GHD54548.1"/>
    </source>
</evidence>